<reference evidence="2 3" key="1">
    <citation type="submission" date="2024-09" db="EMBL/GenBank/DDBJ databases">
        <authorList>
            <person name="Sun Q."/>
            <person name="Mori K."/>
        </authorList>
    </citation>
    <scope>NUCLEOTIDE SEQUENCE [LARGE SCALE GENOMIC DNA]</scope>
    <source>
        <strain evidence="2 3">CCM 8545</strain>
    </source>
</reference>
<evidence type="ECO:0000313" key="2">
    <source>
        <dbReference type="EMBL" id="MFC0179963.1"/>
    </source>
</evidence>
<dbReference type="InterPro" id="IPR024432">
    <property type="entry name" value="Put_RecE_PDDEXK-like_dom"/>
</dbReference>
<protein>
    <submittedName>
        <fullName evidence="2">PD-(D/E)XK nuclease-like domain-containing protein</fullName>
    </submittedName>
</protein>
<accession>A0ABV6CAE9</accession>
<evidence type="ECO:0000313" key="3">
    <source>
        <dbReference type="Proteomes" id="UP001589758"/>
    </source>
</evidence>
<proteinExistence type="predicted"/>
<dbReference type="EMBL" id="JBHLXE010000087">
    <property type="protein sequence ID" value="MFC0179963.1"/>
    <property type="molecule type" value="Genomic_DNA"/>
</dbReference>
<feature type="domain" description="Putative exodeoxyribonuclease 8 PDDEXK-like" evidence="1">
    <location>
        <begin position="9"/>
        <end position="221"/>
    </location>
</feature>
<dbReference type="Pfam" id="PF12684">
    <property type="entry name" value="DUF3799"/>
    <property type="match status" value="1"/>
</dbReference>
<dbReference type="RefSeq" id="WP_385877106.1">
    <property type="nucleotide sequence ID" value="NZ_JBHLXE010000087.1"/>
</dbReference>
<evidence type="ECO:0000259" key="1">
    <source>
        <dbReference type="Pfam" id="PF12684"/>
    </source>
</evidence>
<dbReference type="InterPro" id="IPR011604">
    <property type="entry name" value="PDDEXK-like_dom_sf"/>
</dbReference>
<dbReference type="Proteomes" id="UP001589758">
    <property type="component" value="Unassembled WGS sequence"/>
</dbReference>
<dbReference type="Gene3D" id="3.90.320.10">
    <property type="match status" value="1"/>
</dbReference>
<comment type="caution">
    <text evidence="2">The sequence shown here is derived from an EMBL/GenBank/DDBJ whole genome shotgun (WGS) entry which is preliminary data.</text>
</comment>
<gene>
    <name evidence="2" type="ORF">ACFFIT_07670</name>
</gene>
<keyword evidence="3" id="KW-1185">Reference proteome</keyword>
<name>A0ABV6CAE9_9GAMM</name>
<organism evidence="2 3">
    <name type="scientific">Thorsellia kenyensis</name>
    <dbReference type="NCBI Taxonomy" id="1549888"/>
    <lineage>
        <taxon>Bacteria</taxon>
        <taxon>Pseudomonadati</taxon>
        <taxon>Pseudomonadota</taxon>
        <taxon>Gammaproteobacteria</taxon>
        <taxon>Enterobacterales</taxon>
        <taxon>Thorselliaceae</taxon>
        <taxon>Thorsellia</taxon>
    </lineage>
</organism>
<sequence>MLDLLFYHWSDNSKLNALNMGSALHCLLLEPEEFSKRFIFAPTVNRRTKEGLEIEANFLKEQEKSGVTIMTNEEHQKLMLLRESVFAHPAAKKLLELEGYAERSIYWKDKETGELCRSRFDKQLKDYPIIVDIKKTAQIDKFSSLIHDYRYHVQKAMYKDGFFNHFGEPAQFLFIVVSETINCGKYPVRIFELDADYSAVGHKLYRKNLELYHQCKTTNDWGFSEIITAPKWIKNKEEIA</sequence>